<organism evidence="8 9">
    <name type="scientific">Roseateles puraquae</name>
    <dbReference type="NCBI Taxonomy" id="431059"/>
    <lineage>
        <taxon>Bacteria</taxon>
        <taxon>Pseudomonadati</taxon>
        <taxon>Pseudomonadota</taxon>
        <taxon>Betaproteobacteria</taxon>
        <taxon>Burkholderiales</taxon>
        <taxon>Sphaerotilaceae</taxon>
        <taxon>Roseateles</taxon>
    </lineage>
</organism>
<dbReference type="InterPro" id="IPR023302">
    <property type="entry name" value="Pept_S9A_N"/>
</dbReference>
<dbReference type="RefSeq" id="WP_088483915.1">
    <property type="nucleotide sequence ID" value="NZ_NISI01000005.1"/>
</dbReference>
<dbReference type="EMBL" id="NISI01000005">
    <property type="protein sequence ID" value="OWR03678.1"/>
    <property type="molecule type" value="Genomic_DNA"/>
</dbReference>
<dbReference type="OrthoDB" id="9801421at2"/>
<dbReference type="SUPFAM" id="SSF50993">
    <property type="entry name" value="Peptidase/esterase 'gauge' domain"/>
    <property type="match status" value="1"/>
</dbReference>
<dbReference type="InterPro" id="IPR051543">
    <property type="entry name" value="Serine_Peptidase_S9A"/>
</dbReference>
<evidence type="ECO:0000256" key="3">
    <source>
        <dbReference type="ARBA" id="ARBA00022801"/>
    </source>
</evidence>
<comment type="caution">
    <text evidence="8">The sequence shown here is derived from an EMBL/GenBank/DDBJ whole genome shotgun (WGS) entry which is preliminary data.</text>
</comment>
<sequence length="724" mass="80447">MHLLSCWRAVARSVALAAPLLAVWPAQADAPQPPVAAKKPKDVSVHGDRRVDDYFWLREKDDPEVQAHLKAEAAYAEAWYQPYAAATDKLFEEMKGRIQQRDSAAPQRRGAWWYSSRIDVGQQYPVFFRTPAAGPDRQLDPKAPEQILVDMNELAKTRKFVNLNGLAVSPDDRLLAYGVDATGARDFELHLRDIATGEDRVLTTTPHADAYVWAADSRTLFYIRHNEARRSHQLWRHQIGAAGPDVLVHEEPDELFNLMLTKSLDGRTLMLGSMAKDTQDWRVLPADQPEGRWREVLPRRAGVEYGITPVGRELLLRINDRGVNFRLLRLPMKPGTGPVVTAAALKAAKELIPHRANAMIEQVAAFKTHAVAQVREGGSVKLRLFPLAGGKPRDIVFQELAYSAVLGEQREFDAPRVRFAYNSLTTPPSTYEAELATGKLALLKVQPVQGGYDASLYASERLWVSAADGTRVPISLVYRKDKRKPGPQPLLLYGYGSYGIPMDPRFASSRLSLLDRGVIFAIAHIRGGGDLGRQWYLDGKLGKKMNTFTDFVACAQGLVDRGYTQPSQLIINGGSAGGLLMGAVTNLRPDLFKAVVAQVPFVDVINTMLDATLPLTTEEYIEWGNPNTPAEYAWMRAYSPYDNLRPGAYPAVLAKTAINDSQVPYWEAAKYVAKLRTVNTSRNPVLFDINMTAGHGGASGRFDALRETARTYAFMLQQWGLLNE</sequence>
<dbReference type="Pfam" id="PF02897">
    <property type="entry name" value="Peptidase_S9_N"/>
    <property type="match status" value="1"/>
</dbReference>
<dbReference type="AlphaFoldDB" id="A0A254NE36"/>
<proteinExistence type="inferred from homology"/>
<evidence type="ECO:0000256" key="1">
    <source>
        <dbReference type="ARBA" id="ARBA00005228"/>
    </source>
</evidence>
<evidence type="ECO:0000259" key="7">
    <source>
        <dbReference type="Pfam" id="PF02897"/>
    </source>
</evidence>
<dbReference type="Gene3D" id="3.40.50.1820">
    <property type="entry name" value="alpha/beta hydrolase"/>
    <property type="match status" value="1"/>
</dbReference>
<accession>A0A254NE36</accession>
<evidence type="ECO:0000259" key="6">
    <source>
        <dbReference type="Pfam" id="PF00326"/>
    </source>
</evidence>
<keyword evidence="5" id="KW-0732">Signal</keyword>
<keyword evidence="4" id="KW-0720">Serine protease</keyword>
<dbReference type="Proteomes" id="UP000197446">
    <property type="component" value="Unassembled WGS sequence"/>
</dbReference>
<dbReference type="InterPro" id="IPR029058">
    <property type="entry name" value="AB_hydrolase_fold"/>
</dbReference>
<dbReference type="Gene3D" id="2.130.10.120">
    <property type="entry name" value="Prolyl oligopeptidase, N-terminal domain"/>
    <property type="match status" value="1"/>
</dbReference>
<keyword evidence="9" id="KW-1185">Reference proteome</keyword>
<feature type="chain" id="PRO_5012038556" evidence="5">
    <location>
        <begin position="29"/>
        <end position="724"/>
    </location>
</feature>
<dbReference type="PANTHER" id="PTHR11757:SF19">
    <property type="entry name" value="PROLYL ENDOPEPTIDASE-LIKE"/>
    <property type="match status" value="1"/>
</dbReference>
<dbReference type="InterPro" id="IPR002470">
    <property type="entry name" value="Peptidase_S9A"/>
</dbReference>
<dbReference type="FunFam" id="3.40.50.1820:FF:000005">
    <property type="entry name" value="Prolyl endopeptidase"/>
    <property type="match status" value="1"/>
</dbReference>
<feature type="domain" description="Peptidase S9 prolyl oligopeptidase catalytic" evidence="6">
    <location>
        <begin position="507"/>
        <end position="719"/>
    </location>
</feature>
<dbReference type="SUPFAM" id="SSF53474">
    <property type="entry name" value="alpha/beta-Hydrolases"/>
    <property type="match status" value="1"/>
</dbReference>
<dbReference type="PANTHER" id="PTHR11757">
    <property type="entry name" value="PROTEASE FAMILY S9A OLIGOPEPTIDASE"/>
    <property type="match status" value="1"/>
</dbReference>
<dbReference type="InterPro" id="IPR001375">
    <property type="entry name" value="Peptidase_S9_cat"/>
</dbReference>
<dbReference type="GO" id="GO:0006508">
    <property type="term" value="P:proteolysis"/>
    <property type="evidence" value="ECO:0007669"/>
    <property type="project" value="UniProtKB-KW"/>
</dbReference>
<evidence type="ECO:0000256" key="5">
    <source>
        <dbReference type="SAM" id="SignalP"/>
    </source>
</evidence>
<dbReference type="PRINTS" id="PR00862">
    <property type="entry name" value="PROLIGOPTASE"/>
</dbReference>
<evidence type="ECO:0000313" key="9">
    <source>
        <dbReference type="Proteomes" id="UP000197446"/>
    </source>
</evidence>
<feature type="signal peptide" evidence="5">
    <location>
        <begin position="1"/>
        <end position="28"/>
    </location>
</feature>
<feature type="domain" description="Peptidase S9A N-terminal" evidence="7">
    <location>
        <begin position="34"/>
        <end position="445"/>
    </location>
</feature>
<evidence type="ECO:0000313" key="8">
    <source>
        <dbReference type="EMBL" id="OWR03678.1"/>
    </source>
</evidence>
<evidence type="ECO:0000256" key="4">
    <source>
        <dbReference type="ARBA" id="ARBA00022825"/>
    </source>
</evidence>
<keyword evidence="3 8" id="KW-0378">Hydrolase</keyword>
<name>A0A254NE36_9BURK</name>
<reference evidence="8 9" key="1">
    <citation type="journal article" date="2007" name="Int. J. Syst. Evol. Microbiol.">
        <title>Description of Pelomonas aquatica sp. nov. and Pelomonas puraquae sp. nov., isolated from industrial and haemodialysis water.</title>
        <authorList>
            <person name="Gomila M."/>
            <person name="Bowien B."/>
            <person name="Falsen E."/>
            <person name="Moore E.R."/>
            <person name="Lalucat J."/>
        </authorList>
    </citation>
    <scope>NUCLEOTIDE SEQUENCE [LARGE SCALE GENOMIC DNA]</scope>
    <source>
        <strain evidence="8 9">CCUG 52769</strain>
    </source>
</reference>
<dbReference type="GO" id="GO:0004252">
    <property type="term" value="F:serine-type endopeptidase activity"/>
    <property type="evidence" value="ECO:0007669"/>
    <property type="project" value="UniProtKB-EC"/>
</dbReference>
<dbReference type="EC" id="3.4.21.83" evidence="8"/>
<keyword evidence="2" id="KW-0645">Protease</keyword>
<gene>
    <name evidence="8" type="ORF">CDO81_14430</name>
</gene>
<comment type="similarity">
    <text evidence="1">Belongs to the peptidase S9A family.</text>
</comment>
<evidence type="ECO:0000256" key="2">
    <source>
        <dbReference type="ARBA" id="ARBA00022670"/>
    </source>
</evidence>
<protein>
    <submittedName>
        <fullName evidence="8">Oligopeptidase B</fullName>
        <ecNumber evidence="8">3.4.21.83</ecNumber>
    </submittedName>
</protein>
<dbReference type="Pfam" id="PF00326">
    <property type="entry name" value="Peptidase_S9"/>
    <property type="match status" value="1"/>
</dbReference>